<proteinExistence type="predicted"/>
<dbReference type="Gene3D" id="4.10.240.10">
    <property type="entry name" value="Zn(2)-C6 fungal-type DNA-binding domain"/>
    <property type="match status" value="1"/>
</dbReference>
<dbReference type="AlphaFoldDB" id="A0A1L9SEP1"/>
<keyword evidence="3" id="KW-0804">Transcription</keyword>
<feature type="domain" description="Zn(2)-C6 fungal-type" evidence="6">
    <location>
        <begin position="13"/>
        <end position="42"/>
    </location>
</feature>
<dbReference type="SMART" id="SM00066">
    <property type="entry name" value="GAL4"/>
    <property type="match status" value="1"/>
</dbReference>
<evidence type="ECO:0000256" key="5">
    <source>
        <dbReference type="SAM" id="MobiDB-lite"/>
    </source>
</evidence>
<organism evidence="7 8">
    <name type="scientific">Penicilliopsis zonata CBS 506.65</name>
    <dbReference type="NCBI Taxonomy" id="1073090"/>
    <lineage>
        <taxon>Eukaryota</taxon>
        <taxon>Fungi</taxon>
        <taxon>Dikarya</taxon>
        <taxon>Ascomycota</taxon>
        <taxon>Pezizomycotina</taxon>
        <taxon>Eurotiomycetes</taxon>
        <taxon>Eurotiomycetidae</taxon>
        <taxon>Eurotiales</taxon>
        <taxon>Aspergillaceae</taxon>
        <taxon>Penicilliopsis</taxon>
    </lineage>
</organism>
<evidence type="ECO:0000256" key="2">
    <source>
        <dbReference type="ARBA" id="ARBA00023125"/>
    </source>
</evidence>
<feature type="compositionally biased region" description="Polar residues" evidence="5">
    <location>
        <begin position="68"/>
        <end position="82"/>
    </location>
</feature>
<dbReference type="CDD" id="cd00067">
    <property type="entry name" value="GAL4"/>
    <property type="match status" value="1"/>
</dbReference>
<dbReference type="InterPro" id="IPR001138">
    <property type="entry name" value="Zn2Cys6_DnaBD"/>
</dbReference>
<dbReference type="OrthoDB" id="5295362at2759"/>
<keyword evidence="8" id="KW-1185">Reference proteome</keyword>
<dbReference type="GeneID" id="34615972"/>
<accession>A0A1L9SEP1</accession>
<dbReference type="VEuPathDB" id="FungiDB:ASPZODRAFT_68436"/>
<evidence type="ECO:0000313" key="7">
    <source>
        <dbReference type="EMBL" id="OJJ45557.1"/>
    </source>
</evidence>
<dbReference type="PROSITE" id="PS50048">
    <property type="entry name" value="ZN2_CY6_FUNGAL_2"/>
    <property type="match status" value="1"/>
</dbReference>
<dbReference type="SUPFAM" id="SSF57701">
    <property type="entry name" value="Zn2/Cys6 DNA-binding domain"/>
    <property type="match status" value="1"/>
</dbReference>
<name>A0A1L9SEP1_9EURO</name>
<dbReference type="EMBL" id="KV878344">
    <property type="protein sequence ID" value="OJJ45557.1"/>
    <property type="molecule type" value="Genomic_DNA"/>
</dbReference>
<dbReference type="Proteomes" id="UP000184188">
    <property type="component" value="Unassembled WGS sequence"/>
</dbReference>
<dbReference type="PANTHER" id="PTHR47784:SF10">
    <property type="entry name" value="TRANSCRIPTION FACTOR, PUTATIVE (AFU_ORTHOLOGUE AFUA_6G14150)-RELATED"/>
    <property type="match status" value="1"/>
</dbReference>
<evidence type="ECO:0000256" key="3">
    <source>
        <dbReference type="ARBA" id="ARBA00023163"/>
    </source>
</evidence>
<dbReference type="STRING" id="1073090.A0A1L9SEP1"/>
<dbReference type="Pfam" id="PF00172">
    <property type="entry name" value="Zn_clus"/>
    <property type="match status" value="1"/>
</dbReference>
<dbReference type="GO" id="GO:0001228">
    <property type="term" value="F:DNA-binding transcription activator activity, RNA polymerase II-specific"/>
    <property type="evidence" value="ECO:0007669"/>
    <property type="project" value="TreeGrafter"/>
</dbReference>
<evidence type="ECO:0000259" key="6">
    <source>
        <dbReference type="PROSITE" id="PS50048"/>
    </source>
</evidence>
<feature type="region of interest" description="Disordered" evidence="5">
    <location>
        <begin position="51"/>
        <end position="82"/>
    </location>
</feature>
<keyword evidence="2" id="KW-0238">DNA-binding</keyword>
<keyword evidence="1" id="KW-0805">Transcription regulation</keyword>
<keyword evidence="4" id="KW-0539">Nucleus</keyword>
<protein>
    <recommendedName>
        <fullName evidence="6">Zn(2)-C6 fungal-type domain-containing protein</fullName>
    </recommendedName>
</protein>
<sequence>MPPRRAHKKSRYGCDQCKRRRVKCDEQSPCANCISRELKCTFFNAPKPKAIPDDSRPAAGPERPAQVQHLSSPGTASSTPLSRSTVLRDLELMHKFSTETWKSMCINEADKHIWQIVLPREALNHDFLLGGLLALASLHTATTLEPSAALSYVDTALQYHNRTFAPFRQALDSLTPENCDAVFAHSVVTSIVGITLPRLMPHHDGTPSMTENVTVIFELLRGVSKIRRLSGPWLKYNLFSYKYGFWGPETEALDTDTDEALTRLETLNDTAIAPSDMEQHRINKDAMYYLRRCFIRFANCTDVASALAWLAAVHRDFVQSVRRRLPFALLIVMHWGVLIGQFDGRIWWANGLGKALVSELLPCLKSGDRQWENARLWPPKKMGLTT</sequence>
<evidence type="ECO:0000256" key="4">
    <source>
        <dbReference type="ARBA" id="ARBA00023242"/>
    </source>
</evidence>
<dbReference type="PANTHER" id="PTHR47784">
    <property type="entry name" value="STEROL UPTAKE CONTROL PROTEIN 2"/>
    <property type="match status" value="1"/>
</dbReference>
<reference evidence="8" key="1">
    <citation type="journal article" date="2017" name="Genome Biol.">
        <title>Comparative genomics reveals high biological diversity and specific adaptations in the industrially and medically important fungal genus Aspergillus.</title>
        <authorList>
            <person name="de Vries R.P."/>
            <person name="Riley R."/>
            <person name="Wiebenga A."/>
            <person name="Aguilar-Osorio G."/>
            <person name="Amillis S."/>
            <person name="Uchima C.A."/>
            <person name="Anderluh G."/>
            <person name="Asadollahi M."/>
            <person name="Askin M."/>
            <person name="Barry K."/>
            <person name="Battaglia E."/>
            <person name="Bayram O."/>
            <person name="Benocci T."/>
            <person name="Braus-Stromeyer S.A."/>
            <person name="Caldana C."/>
            <person name="Canovas D."/>
            <person name="Cerqueira G.C."/>
            <person name="Chen F."/>
            <person name="Chen W."/>
            <person name="Choi C."/>
            <person name="Clum A."/>
            <person name="Dos Santos R.A."/>
            <person name="Damasio A.R."/>
            <person name="Diallinas G."/>
            <person name="Emri T."/>
            <person name="Fekete E."/>
            <person name="Flipphi M."/>
            <person name="Freyberg S."/>
            <person name="Gallo A."/>
            <person name="Gournas C."/>
            <person name="Habgood R."/>
            <person name="Hainaut M."/>
            <person name="Harispe M.L."/>
            <person name="Henrissat B."/>
            <person name="Hilden K.S."/>
            <person name="Hope R."/>
            <person name="Hossain A."/>
            <person name="Karabika E."/>
            <person name="Karaffa L."/>
            <person name="Karanyi Z."/>
            <person name="Krasevec N."/>
            <person name="Kuo A."/>
            <person name="Kusch H."/>
            <person name="LaButti K."/>
            <person name="Lagendijk E.L."/>
            <person name="Lapidus A."/>
            <person name="Levasseur A."/>
            <person name="Lindquist E."/>
            <person name="Lipzen A."/>
            <person name="Logrieco A.F."/>
            <person name="MacCabe A."/>
            <person name="Maekelae M.R."/>
            <person name="Malavazi I."/>
            <person name="Melin P."/>
            <person name="Meyer V."/>
            <person name="Mielnichuk N."/>
            <person name="Miskei M."/>
            <person name="Molnar A.P."/>
            <person name="Mule G."/>
            <person name="Ngan C.Y."/>
            <person name="Orejas M."/>
            <person name="Orosz E."/>
            <person name="Ouedraogo J.P."/>
            <person name="Overkamp K.M."/>
            <person name="Park H.-S."/>
            <person name="Perrone G."/>
            <person name="Piumi F."/>
            <person name="Punt P.J."/>
            <person name="Ram A.F."/>
            <person name="Ramon A."/>
            <person name="Rauscher S."/>
            <person name="Record E."/>
            <person name="Riano-Pachon D.M."/>
            <person name="Robert V."/>
            <person name="Roehrig J."/>
            <person name="Ruller R."/>
            <person name="Salamov A."/>
            <person name="Salih N.S."/>
            <person name="Samson R.A."/>
            <person name="Sandor E."/>
            <person name="Sanguinetti M."/>
            <person name="Schuetze T."/>
            <person name="Sepcic K."/>
            <person name="Shelest E."/>
            <person name="Sherlock G."/>
            <person name="Sophianopoulou V."/>
            <person name="Squina F.M."/>
            <person name="Sun H."/>
            <person name="Susca A."/>
            <person name="Todd R.B."/>
            <person name="Tsang A."/>
            <person name="Unkles S.E."/>
            <person name="van de Wiele N."/>
            <person name="van Rossen-Uffink D."/>
            <person name="Oliveira J.V."/>
            <person name="Vesth T.C."/>
            <person name="Visser J."/>
            <person name="Yu J.-H."/>
            <person name="Zhou M."/>
            <person name="Andersen M.R."/>
            <person name="Archer D.B."/>
            <person name="Baker S.E."/>
            <person name="Benoit I."/>
            <person name="Brakhage A.A."/>
            <person name="Braus G.H."/>
            <person name="Fischer R."/>
            <person name="Frisvad J.C."/>
            <person name="Goldman G.H."/>
            <person name="Houbraken J."/>
            <person name="Oakley B."/>
            <person name="Pocsi I."/>
            <person name="Scazzocchio C."/>
            <person name="Seiboth B."/>
            <person name="vanKuyk P.A."/>
            <person name="Wortman J."/>
            <person name="Dyer P.S."/>
            <person name="Grigoriev I.V."/>
        </authorList>
    </citation>
    <scope>NUCLEOTIDE SEQUENCE [LARGE SCALE GENOMIC DNA]</scope>
    <source>
        <strain evidence="8">CBS 506.65</strain>
    </source>
</reference>
<evidence type="ECO:0000313" key="8">
    <source>
        <dbReference type="Proteomes" id="UP000184188"/>
    </source>
</evidence>
<dbReference type="GO" id="GO:0008270">
    <property type="term" value="F:zinc ion binding"/>
    <property type="evidence" value="ECO:0007669"/>
    <property type="project" value="InterPro"/>
</dbReference>
<dbReference type="RefSeq" id="XP_022580067.1">
    <property type="nucleotide sequence ID" value="XM_022729508.1"/>
</dbReference>
<dbReference type="InterPro" id="IPR053157">
    <property type="entry name" value="Sterol_Uptake_Regulator"/>
</dbReference>
<gene>
    <name evidence="7" type="ORF">ASPZODRAFT_68436</name>
</gene>
<dbReference type="GO" id="GO:0003677">
    <property type="term" value="F:DNA binding"/>
    <property type="evidence" value="ECO:0007669"/>
    <property type="project" value="UniProtKB-KW"/>
</dbReference>
<dbReference type="PROSITE" id="PS00463">
    <property type="entry name" value="ZN2_CY6_FUNGAL_1"/>
    <property type="match status" value="1"/>
</dbReference>
<evidence type="ECO:0000256" key="1">
    <source>
        <dbReference type="ARBA" id="ARBA00023015"/>
    </source>
</evidence>
<dbReference type="InterPro" id="IPR036864">
    <property type="entry name" value="Zn2-C6_fun-type_DNA-bd_sf"/>
</dbReference>